<accession>A0ABR2K8K9</accession>
<protein>
    <submittedName>
        <fullName evidence="2">Uncharacterized protein</fullName>
    </submittedName>
</protein>
<keyword evidence="3" id="KW-1185">Reference proteome</keyword>
<organism evidence="2 3">
    <name type="scientific">Tritrichomonas musculus</name>
    <dbReference type="NCBI Taxonomy" id="1915356"/>
    <lineage>
        <taxon>Eukaryota</taxon>
        <taxon>Metamonada</taxon>
        <taxon>Parabasalia</taxon>
        <taxon>Tritrichomonadida</taxon>
        <taxon>Tritrichomonadidae</taxon>
        <taxon>Tritrichomonas</taxon>
    </lineage>
</organism>
<gene>
    <name evidence="2" type="ORF">M9Y10_038143</name>
</gene>
<evidence type="ECO:0000313" key="2">
    <source>
        <dbReference type="EMBL" id="KAK8887106.1"/>
    </source>
</evidence>
<keyword evidence="1" id="KW-0175">Coiled coil</keyword>
<dbReference type="EMBL" id="JAPFFF010000006">
    <property type="protein sequence ID" value="KAK8887106.1"/>
    <property type="molecule type" value="Genomic_DNA"/>
</dbReference>
<evidence type="ECO:0000313" key="3">
    <source>
        <dbReference type="Proteomes" id="UP001470230"/>
    </source>
</evidence>
<proteinExistence type="predicted"/>
<dbReference type="Proteomes" id="UP001470230">
    <property type="component" value="Unassembled WGS sequence"/>
</dbReference>
<reference evidence="2 3" key="1">
    <citation type="submission" date="2024-04" db="EMBL/GenBank/DDBJ databases">
        <title>Tritrichomonas musculus Genome.</title>
        <authorList>
            <person name="Alves-Ferreira E."/>
            <person name="Grigg M."/>
            <person name="Lorenzi H."/>
            <person name="Galac M."/>
        </authorList>
    </citation>
    <scope>NUCLEOTIDE SEQUENCE [LARGE SCALE GENOMIC DNA]</scope>
    <source>
        <strain evidence="2 3">EAF2021</strain>
    </source>
</reference>
<evidence type="ECO:0000256" key="1">
    <source>
        <dbReference type="SAM" id="Coils"/>
    </source>
</evidence>
<name>A0ABR2K8K9_9EUKA</name>
<sequence>MQQEIDNLVNKEEIEIRQLKKDLYHLQVENGSSLPQLVDFNIKEEAIVHIGVGRFDYKIHTSTPFEDFDSFIQSIITRGTTKYGFDLNGYIVWLKDDADLKLMYHYYFSNKKSFIHILAIKKSDSFKNIHFIDQILAPNSIPFLYIPSNEKNSGIFLYFPDDYSFDEEQAFFKLFDPTSKSLLFTDSDGDKFNISTETDWNYFLAESLSLVQKGQYMILKGEEN</sequence>
<feature type="coiled-coil region" evidence="1">
    <location>
        <begin position="2"/>
        <end position="29"/>
    </location>
</feature>
<comment type="caution">
    <text evidence="2">The sequence shown here is derived from an EMBL/GenBank/DDBJ whole genome shotgun (WGS) entry which is preliminary data.</text>
</comment>